<evidence type="ECO:0000256" key="2">
    <source>
        <dbReference type="ARBA" id="ARBA00023125"/>
    </source>
</evidence>
<dbReference type="GO" id="GO:0000978">
    <property type="term" value="F:RNA polymerase II cis-regulatory region sequence-specific DNA binding"/>
    <property type="evidence" value="ECO:0007669"/>
    <property type="project" value="TreeGrafter"/>
</dbReference>
<dbReference type="GO" id="GO:0045944">
    <property type="term" value="P:positive regulation of transcription by RNA polymerase II"/>
    <property type="evidence" value="ECO:0007669"/>
    <property type="project" value="TreeGrafter"/>
</dbReference>
<reference evidence="7" key="1">
    <citation type="submission" date="2023-04" db="EMBL/GenBank/DDBJ databases">
        <title>Candida boidinii NBRC 10035.</title>
        <authorList>
            <person name="Ichikawa N."/>
            <person name="Sato H."/>
            <person name="Tonouchi N."/>
        </authorList>
    </citation>
    <scope>NUCLEOTIDE SEQUENCE</scope>
    <source>
        <strain evidence="7">NBRC 10035</strain>
    </source>
</reference>
<keyword evidence="8" id="KW-1185">Reference proteome</keyword>
<keyword evidence="2" id="KW-0238">DNA-binding</keyword>
<comment type="caution">
    <text evidence="7">The sequence shown here is derived from an EMBL/GenBank/DDBJ whole genome shotgun (WGS) entry which is preliminary data.</text>
</comment>
<dbReference type="GO" id="GO:0000981">
    <property type="term" value="F:DNA-binding transcription factor activity, RNA polymerase II-specific"/>
    <property type="evidence" value="ECO:0007669"/>
    <property type="project" value="TreeGrafter"/>
</dbReference>
<organism evidence="7 8">
    <name type="scientific">Candida boidinii</name>
    <name type="common">Yeast</name>
    <dbReference type="NCBI Taxonomy" id="5477"/>
    <lineage>
        <taxon>Eukaryota</taxon>
        <taxon>Fungi</taxon>
        <taxon>Dikarya</taxon>
        <taxon>Ascomycota</taxon>
        <taxon>Saccharomycotina</taxon>
        <taxon>Pichiomycetes</taxon>
        <taxon>Pichiales</taxon>
        <taxon>Pichiaceae</taxon>
        <taxon>Ogataea</taxon>
        <taxon>Ogataea/Candida clade</taxon>
    </lineage>
</organism>
<dbReference type="GO" id="GO:0006351">
    <property type="term" value="P:DNA-templated transcription"/>
    <property type="evidence" value="ECO:0007669"/>
    <property type="project" value="InterPro"/>
</dbReference>
<dbReference type="PANTHER" id="PTHR31069:SF12">
    <property type="entry name" value="TRANSCRIPTION FACTOR DOMAIN-CONTAINING PROTEIN"/>
    <property type="match status" value="1"/>
</dbReference>
<dbReference type="Proteomes" id="UP001165120">
    <property type="component" value="Unassembled WGS sequence"/>
</dbReference>
<name>A0A9W6T7V6_CANBO</name>
<feature type="compositionally biased region" description="Polar residues" evidence="5">
    <location>
        <begin position="178"/>
        <end position="197"/>
    </location>
</feature>
<evidence type="ECO:0000256" key="1">
    <source>
        <dbReference type="ARBA" id="ARBA00023015"/>
    </source>
</evidence>
<dbReference type="Pfam" id="PF04082">
    <property type="entry name" value="Fungal_trans"/>
    <property type="match status" value="1"/>
</dbReference>
<dbReference type="SMART" id="SM00906">
    <property type="entry name" value="Fungal_trans"/>
    <property type="match status" value="1"/>
</dbReference>
<evidence type="ECO:0000313" key="7">
    <source>
        <dbReference type="EMBL" id="GME76153.1"/>
    </source>
</evidence>
<protein>
    <submittedName>
        <fullName evidence="7">Unnamed protein product</fullName>
    </submittedName>
</protein>
<evidence type="ECO:0000259" key="6">
    <source>
        <dbReference type="SMART" id="SM00906"/>
    </source>
</evidence>
<accession>A0A9W6T7V6</accession>
<evidence type="ECO:0000256" key="4">
    <source>
        <dbReference type="ARBA" id="ARBA00023242"/>
    </source>
</evidence>
<proteinExistence type="predicted"/>
<dbReference type="PANTHER" id="PTHR31069">
    <property type="entry name" value="OLEATE-ACTIVATED TRANSCRIPTION FACTOR 1-RELATED"/>
    <property type="match status" value="1"/>
</dbReference>
<evidence type="ECO:0000256" key="3">
    <source>
        <dbReference type="ARBA" id="ARBA00023163"/>
    </source>
</evidence>
<evidence type="ECO:0000256" key="5">
    <source>
        <dbReference type="SAM" id="MobiDB-lite"/>
    </source>
</evidence>
<dbReference type="GO" id="GO:0005634">
    <property type="term" value="C:nucleus"/>
    <property type="evidence" value="ECO:0007669"/>
    <property type="project" value="TreeGrafter"/>
</dbReference>
<dbReference type="GO" id="GO:0008270">
    <property type="term" value="F:zinc ion binding"/>
    <property type="evidence" value="ECO:0007669"/>
    <property type="project" value="InterPro"/>
</dbReference>
<feature type="domain" description="Xylanolytic transcriptional activator regulatory" evidence="6">
    <location>
        <begin position="404"/>
        <end position="480"/>
    </location>
</feature>
<dbReference type="InterPro" id="IPR007219">
    <property type="entry name" value="XnlR_reg_dom"/>
</dbReference>
<keyword evidence="3" id="KW-0804">Transcription</keyword>
<sequence>MQVNRLEKLLLKHKIDPHDAYSDLIPSSSQIYDVSTNNNLSSDPLVSLTHKFDKLVIKENRILRSGPTSFASFIIADKYLSQMFNKYFIKHKAQYEVYLQSQHIKPSSDNILKNPSHLIALKSAYDDADFCFERRGDSYAILPNVTTPNQRFNNQMNQSHAAFLKATNEKQQQPPPSDVTNRSSTTSDASRMQNQSLPAGLPTQGVAPGTAASECGQGVPITANQFAPDYIPSASESSSPYALIDQVNLLLPPTFAINGLVDYFFQKTYYILPYIDESLFREDLSYILLEDKSTGHSRIEITHPAHLTTVSLLLIVLRLAYLTINVQDYYVDPNLIENVNLAAILRSGISIDKKFIESAKLIIMSTPGEHNILRKITLQNIQVLICLRLYRILSPEDGDESYDSAILFAMIVQMLRMQGMFRDPDNYFEVITDERVKTLWRRIYYKVLHLDVMQSLNFGCPLTIPDNEWDIRLPELNDSDKKILQSFKIGKAINISSDKLKHIIREDAINKEIFLEYDLTILLRKAVKLSHSLNDPCKRSDFNKLFQEIRDFLSLRINNFNDLVDNKVKVDAMYTIFNIPRFKEFMIRHDLIVVYLNLNYLLYLHQQRPQLLIQKNKKNKLNIQKVI</sequence>
<dbReference type="EMBL" id="BSXN01002285">
    <property type="protein sequence ID" value="GME76153.1"/>
    <property type="molecule type" value="Genomic_DNA"/>
</dbReference>
<evidence type="ECO:0000313" key="8">
    <source>
        <dbReference type="Proteomes" id="UP001165120"/>
    </source>
</evidence>
<dbReference type="CDD" id="cd12148">
    <property type="entry name" value="fungal_TF_MHR"/>
    <property type="match status" value="1"/>
</dbReference>
<keyword evidence="4" id="KW-0539">Nucleus</keyword>
<gene>
    <name evidence="7" type="ORF">Cboi02_000506900</name>
</gene>
<feature type="region of interest" description="Disordered" evidence="5">
    <location>
        <begin position="167"/>
        <end position="212"/>
    </location>
</feature>
<keyword evidence="1" id="KW-0805">Transcription regulation</keyword>
<dbReference type="InterPro" id="IPR050675">
    <property type="entry name" value="OAF3"/>
</dbReference>
<dbReference type="AlphaFoldDB" id="A0A9W6T7V6"/>